<accession>A0A164W5P7</accession>
<dbReference type="Gene3D" id="2.60.40.10">
    <property type="entry name" value="Immunoglobulins"/>
    <property type="match status" value="1"/>
</dbReference>
<gene>
    <name evidence="2" type="ORF">APZ42_022252</name>
</gene>
<name>A0A164W5P7_9CRUS</name>
<evidence type="ECO:0000313" key="2">
    <source>
        <dbReference type="EMBL" id="KZS12973.1"/>
    </source>
</evidence>
<evidence type="ECO:0000256" key="1">
    <source>
        <dbReference type="SAM" id="SignalP"/>
    </source>
</evidence>
<dbReference type="InterPro" id="IPR013783">
    <property type="entry name" value="Ig-like_fold"/>
</dbReference>
<proteinExistence type="predicted"/>
<reference evidence="2 3" key="1">
    <citation type="submission" date="2016-03" db="EMBL/GenBank/DDBJ databases">
        <title>EvidentialGene: Evidence-directed Construction of Genes on Genomes.</title>
        <authorList>
            <person name="Gilbert D.G."/>
            <person name="Choi J.-H."/>
            <person name="Mockaitis K."/>
            <person name="Colbourne J."/>
            <person name="Pfrender M."/>
        </authorList>
    </citation>
    <scope>NUCLEOTIDE SEQUENCE [LARGE SCALE GENOMIC DNA]</scope>
    <source>
        <strain evidence="2 3">Xinb3</strain>
        <tissue evidence="2">Complete organism</tissue>
    </source>
</reference>
<feature type="chain" id="PRO_5007854006" evidence="1">
    <location>
        <begin position="27"/>
        <end position="74"/>
    </location>
</feature>
<dbReference type="Proteomes" id="UP000076858">
    <property type="component" value="Unassembled WGS sequence"/>
</dbReference>
<evidence type="ECO:0000313" key="3">
    <source>
        <dbReference type="Proteomes" id="UP000076858"/>
    </source>
</evidence>
<dbReference type="STRING" id="35525.A0A164W5P7"/>
<dbReference type="AlphaFoldDB" id="A0A164W5P7"/>
<organism evidence="2 3">
    <name type="scientific">Daphnia magna</name>
    <dbReference type="NCBI Taxonomy" id="35525"/>
    <lineage>
        <taxon>Eukaryota</taxon>
        <taxon>Metazoa</taxon>
        <taxon>Ecdysozoa</taxon>
        <taxon>Arthropoda</taxon>
        <taxon>Crustacea</taxon>
        <taxon>Branchiopoda</taxon>
        <taxon>Diplostraca</taxon>
        <taxon>Cladocera</taxon>
        <taxon>Anomopoda</taxon>
        <taxon>Daphniidae</taxon>
        <taxon>Daphnia</taxon>
    </lineage>
</organism>
<dbReference type="InterPro" id="IPR036179">
    <property type="entry name" value="Ig-like_dom_sf"/>
</dbReference>
<dbReference type="EMBL" id="LRGB01001348">
    <property type="protein sequence ID" value="KZS12973.1"/>
    <property type="molecule type" value="Genomic_DNA"/>
</dbReference>
<sequence>MTMDLRRPLLIFALYVVLLQLADVIADDESIQLEKVTVLSGKTAVLPCDITPPTLDSLYLVLWYKNDSDFPIYK</sequence>
<protein>
    <submittedName>
        <fullName evidence="2">Putative Hemicentin-1</fullName>
    </submittedName>
</protein>
<dbReference type="SUPFAM" id="SSF48726">
    <property type="entry name" value="Immunoglobulin"/>
    <property type="match status" value="1"/>
</dbReference>
<keyword evidence="3" id="KW-1185">Reference proteome</keyword>
<dbReference type="OrthoDB" id="5843397at2759"/>
<comment type="caution">
    <text evidence="2">The sequence shown here is derived from an EMBL/GenBank/DDBJ whole genome shotgun (WGS) entry which is preliminary data.</text>
</comment>
<keyword evidence="1" id="KW-0732">Signal</keyword>
<feature type="signal peptide" evidence="1">
    <location>
        <begin position="1"/>
        <end position="26"/>
    </location>
</feature>